<keyword evidence="14" id="KW-0472">Membrane</keyword>
<dbReference type="PRINTS" id="PR00385">
    <property type="entry name" value="P450"/>
</dbReference>
<feature type="binding site" description="axial binding residue" evidence="13">
    <location>
        <position position="450"/>
    </location>
    <ligand>
        <name>heme</name>
        <dbReference type="ChEBI" id="CHEBI:30413"/>
    </ligand>
    <ligandPart>
        <name>Fe</name>
        <dbReference type="ChEBI" id="CHEBI:18248"/>
    </ligandPart>
</feature>
<comment type="caution">
    <text evidence="15">The sequence shown here is derived from an EMBL/GenBank/DDBJ whole genome shotgun (WGS) entry which is preliminary data.</text>
</comment>
<evidence type="ECO:0000256" key="14">
    <source>
        <dbReference type="SAM" id="Phobius"/>
    </source>
</evidence>
<evidence type="ECO:0000256" key="1">
    <source>
        <dbReference type="ARBA" id="ARBA00001971"/>
    </source>
</evidence>
<dbReference type="CDD" id="cd11060">
    <property type="entry name" value="CYP57A1-like"/>
    <property type="match status" value="1"/>
</dbReference>
<keyword evidence="14" id="KW-0812">Transmembrane</keyword>
<dbReference type="Gene3D" id="1.10.630.10">
    <property type="entry name" value="Cytochrome P450"/>
    <property type="match status" value="1"/>
</dbReference>
<dbReference type="SUPFAM" id="SSF48264">
    <property type="entry name" value="Cytochrome P450"/>
    <property type="match status" value="1"/>
</dbReference>
<dbReference type="GO" id="GO:0004497">
    <property type="term" value="F:monooxygenase activity"/>
    <property type="evidence" value="ECO:0007669"/>
    <property type="project" value="UniProtKB-KW"/>
</dbReference>
<evidence type="ECO:0000256" key="6">
    <source>
        <dbReference type="ARBA" id="ARBA00023002"/>
    </source>
</evidence>
<evidence type="ECO:0000256" key="9">
    <source>
        <dbReference type="ARBA" id="ARBA00023033"/>
    </source>
</evidence>
<evidence type="ECO:0000256" key="10">
    <source>
        <dbReference type="ARBA" id="ARBA00067672"/>
    </source>
</evidence>
<organism evidence="15 16">
    <name type="scientific">Cephalotrichum gorgonifer</name>
    <dbReference type="NCBI Taxonomy" id="2041049"/>
    <lineage>
        <taxon>Eukaryota</taxon>
        <taxon>Fungi</taxon>
        <taxon>Dikarya</taxon>
        <taxon>Ascomycota</taxon>
        <taxon>Pezizomycotina</taxon>
        <taxon>Sordariomycetes</taxon>
        <taxon>Hypocreomycetidae</taxon>
        <taxon>Microascales</taxon>
        <taxon>Microascaceae</taxon>
        <taxon>Cephalotrichum</taxon>
    </lineage>
</organism>
<dbReference type="Pfam" id="PF00067">
    <property type="entry name" value="p450"/>
    <property type="match status" value="1"/>
</dbReference>
<dbReference type="InterPro" id="IPR001128">
    <property type="entry name" value="Cyt_P450"/>
</dbReference>
<keyword evidence="8" id="KW-0843">Virulence</keyword>
<evidence type="ECO:0000256" key="11">
    <source>
        <dbReference type="ARBA" id="ARBA00068222"/>
    </source>
</evidence>
<evidence type="ECO:0000256" key="12">
    <source>
        <dbReference type="ARBA" id="ARBA00079990"/>
    </source>
</evidence>
<evidence type="ECO:0000256" key="4">
    <source>
        <dbReference type="ARBA" id="ARBA00022617"/>
    </source>
</evidence>
<dbReference type="PANTHER" id="PTHR24305">
    <property type="entry name" value="CYTOCHROME P450"/>
    <property type="match status" value="1"/>
</dbReference>
<keyword evidence="5 13" id="KW-0479">Metal-binding</keyword>
<name>A0AAE8MYN2_9PEZI</name>
<dbReference type="InterPro" id="IPR050121">
    <property type="entry name" value="Cytochrome_P450_monoxygenase"/>
</dbReference>
<keyword evidence="14" id="KW-1133">Transmembrane helix</keyword>
<evidence type="ECO:0000313" key="15">
    <source>
        <dbReference type="EMBL" id="SPO01705.1"/>
    </source>
</evidence>
<sequence>MAFTELLTSTQAYSASAIILVLYLVGSTALDWYRLRHIKGPFIATFSYFWLFRNSSSARHSDGFRAVAKKYGPLARIGPNEVLTSDPEVVRRMGNTRAKPNYGRSSWYSVSSVDPYHPSLFSTLDTQGHDKLKAKLSFGYGGRENPSLEPGIDEQLVSLVDLIRRKYISTDTELRPLDLATAVQYFTLDTITKIAYGHAFGYLETDSDVYGYIAMTEMITHPIILAGEIPWIGKILGSPTFLKYFGPKTTDESGFGKMLSIAHDIASARFEPGAPDHNDMLGSFKRHGVELRDCQSEILFQIVAGSDTTAGVIRSTMLNLITSPQIYLKLQKEIDESIANGKISDLARAEEGRKLPYLQAVIYEGIRINPPFTGLAFKQVPPEGDTINGQFVPGGTRVGTNFVHIQRSTSIFGGDAEMFRPERWLNLDDATTMQWRHHVELAFGSGRWGCSGKPVAFLELNKVYIELLRRFDFQVVNPRNPVDTMNKNLVLQKNMWVRVTERFPGAVV</sequence>
<comment type="pathway">
    <text evidence="2">Hormone biosynthesis.</text>
</comment>
<evidence type="ECO:0000313" key="16">
    <source>
        <dbReference type="Proteomes" id="UP001187682"/>
    </source>
</evidence>
<dbReference type="FunFam" id="1.10.630.10:FF:000076">
    <property type="entry name" value="Cytochrome P450 monooxygenase"/>
    <property type="match status" value="1"/>
</dbReference>
<dbReference type="EMBL" id="ONZQ02000005">
    <property type="protein sequence ID" value="SPO01705.1"/>
    <property type="molecule type" value="Genomic_DNA"/>
</dbReference>
<dbReference type="InterPro" id="IPR036396">
    <property type="entry name" value="Cyt_P450_sf"/>
</dbReference>
<evidence type="ECO:0000256" key="13">
    <source>
        <dbReference type="PIRSR" id="PIRSR602401-1"/>
    </source>
</evidence>
<reference evidence="15" key="1">
    <citation type="submission" date="2018-03" db="EMBL/GenBank/DDBJ databases">
        <authorList>
            <person name="Guldener U."/>
        </authorList>
    </citation>
    <scope>NUCLEOTIDE SEQUENCE</scope>
</reference>
<keyword evidence="6" id="KW-0560">Oxidoreductase</keyword>
<dbReference type="GO" id="GO:0016705">
    <property type="term" value="F:oxidoreductase activity, acting on paired donors, with incorporation or reduction of molecular oxygen"/>
    <property type="evidence" value="ECO:0007669"/>
    <property type="project" value="InterPro"/>
</dbReference>
<keyword evidence="16" id="KW-1185">Reference proteome</keyword>
<dbReference type="AlphaFoldDB" id="A0AAE8MYN2"/>
<keyword evidence="7 13" id="KW-0408">Iron</keyword>
<keyword evidence="4 13" id="KW-0349">Heme</keyword>
<evidence type="ECO:0000256" key="3">
    <source>
        <dbReference type="ARBA" id="ARBA00010617"/>
    </source>
</evidence>
<protein>
    <recommendedName>
        <fullName evidence="11">Cytochrome P450 monooxygenase ABA1</fullName>
    </recommendedName>
    <alternativeName>
        <fullName evidence="12">Abscisic acid biosynthesis protein 1</fullName>
    </alternativeName>
    <alternativeName>
        <fullName evidence="10">Cytochrome P450 monooxygenase aba1</fullName>
    </alternativeName>
</protein>
<comment type="cofactor">
    <cofactor evidence="1 13">
        <name>heme</name>
        <dbReference type="ChEBI" id="CHEBI:30413"/>
    </cofactor>
</comment>
<feature type="transmembrane region" description="Helical" evidence="14">
    <location>
        <begin position="12"/>
        <end position="33"/>
    </location>
</feature>
<proteinExistence type="inferred from homology"/>
<dbReference type="GO" id="GO:0005506">
    <property type="term" value="F:iron ion binding"/>
    <property type="evidence" value="ECO:0007669"/>
    <property type="project" value="InterPro"/>
</dbReference>
<dbReference type="Proteomes" id="UP001187682">
    <property type="component" value="Unassembled WGS sequence"/>
</dbReference>
<accession>A0AAE8MYN2</accession>
<evidence type="ECO:0000256" key="5">
    <source>
        <dbReference type="ARBA" id="ARBA00022723"/>
    </source>
</evidence>
<dbReference type="PANTHER" id="PTHR24305:SF77">
    <property type="entry name" value="CYTOCHROME P450 MONOOXYGENASE"/>
    <property type="match status" value="1"/>
</dbReference>
<gene>
    <name evidence="15" type="ORF">DNG_04378</name>
</gene>
<comment type="similarity">
    <text evidence="3">Belongs to the cytochrome P450 family.</text>
</comment>
<evidence type="ECO:0000256" key="7">
    <source>
        <dbReference type="ARBA" id="ARBA00023004"/>
    </source>
</evidence>
<keyword evidence="9" id="KW-0503">Monooxygenase</keyword>
<evidence type="ECO:0000256" key="2">
    <source>
        <dbReference type="ARBA" id="ARBA00004972"/>
    </source>
</evidence>
<dbReference type="GO" id="GO:0020037">
    <property type="term" value="F:heme binding"/>
    <property type="evidence" value="ECO:0007669"/>
    <property type="project" value="InterPro"/>
</dbReference>
<dbReference type="PRINTS" id="PR00463">
    <property type="entry name" value="EP450I"/>
</dbReference>
<evidence type="ECO:0000256" key="8">
    <source>
        <dbReference type="ARBA" id="ARBA00023026"/>
    </source>
</evidence>
<dbReference type="InterPro" id="IPR002401">
    <property type="entry name" value="Cyt_P450_E_grp-I"/>
</dbReference>